<keyword evidence="3" id="KW-0804">Transcription</keyword>
<gene>
    <name evidence="5" type="primary">ntcA</name>
</gene>
<keyword evidence="5" id="KW-0934">Plastid</keyword>
<geneLocation type="chloroplast" evidence="5"/>
<protein>
    <submittedName>
        <fullName evidence="5">Global nitrogen transcriptional regulator</fullName>
    </submittedName>
</protein>
<evidence type="ECO:0000256" key="2">
    <source>
        <dbReference type="ARBA" id="ARBA00023125"/>
    </source>
</evidence>
<dbReference type="Pfam" id="PF13545">
    <property type="entry name" value="HTH_Crp_2"/>
    <property type="match status" value="1"/>
</dbReference>
<evidence type="ECO:0000313" key="5">
    <source>
        <dbReference type="EMBL" id="ART65408.1"/>
    </source>
</evidence>
<sequence>MSLKICQIYKLNTEDSLIIHISNNTNLYLILEGALIISKVFTNQEILTLGILTSQDIVSIYFDDISLPNYFYQVQAISETYIVSINSNHAFFFQEMIGIQYKKTWIKYQTMIEILVHKNIKNRLIHLLLVLSETFGITNSKQIYINLTLSYYTIAIIIGSNRNTIGQIINHLQKKKLIVYNNNQIIILNLIKLSSYKYEPS</sequence>
<evidence type="ECO:0000259" key="4">
    <source>
        <dbReference type="PROSITE" id="PS51063"/>
    </source>
</evidence>
<dbReference type="SUPFAM" id="SSF46785">
    <property type="entry name" value="Winged helix' DNA-binding domain"/>
    <property type="match status" value="1"/>
</dbReference>
<proteinExistence type="predicted"/>
<dbReference type="SUPFAM" id="SSF51206">
    <property type="entry name" value="cAMP-binding domain-like"/>
    <property type="match status" value="1"/>
</dbReference>
<organism evidence="5">
    <name type="scientific">Sheathia arcuata</name>
    <dbReference type="NCBI Taxonomy" id="340433"/>
    <lineage>
        <taxon>Eukaryota</taxon>
        <taxon>Rhodophyta</taxon>
        <taxon>Florideophyceae</taxon>
        <taxon>Nemaliophycidae</taxon>
        <taxon>Batrachospermales</taxon>
        <taxon>Batrachospermaceae</taxon>
        <taxon>Sheathia</taxon>
    </lineage>
</organism>
<dbReference type="GO" id="GO:0003677">
    <property type="term" value="F:DNA binding"/>
    <property type="evidence" value="ECO:0007669"/>
    <property type="project" value="UniProtKB-KW"/>
</dbReference>
<dbReference type="InterPro" id="IPR014710">
    <property type="entry name" value="RmlC-like_jellyroll"/>
</dbReference>
<feature type="domain" description="HTH crp-type" evidence="4">
    <location>
        <begin position="118"/>
        <end position="191"/>
    </location>
</feature>
<reference evidence="5" key="1">
    <citation type="journal article" date="2017" name="Sci. Rep.">
        <title>Origin and evolutionary history of freshwater Rhodophyta: further insights based on phylogenomic evidence.</title>
        <authorList>
            <person name="Nan F."/>
            <person name="Feng J."/>
            <person name="Lv J."/>
            <person name="Liu Q."/>
            <person name="Fang K."/>
            <person name="Gong C."/>
            <person name="Xie S."/>
        </authorList>
    </citation>
    <scope>NUCLEOTIDE SEQUENCE</scope>
</reference>
<dbReference type="Gene3D" id="2.60.120.10">
    <property type="entry name" value="Jelly Rolls"/>
    <property type="match status" value="1"/>
</dbReference>
<dbReference type="GeneID" id="33350720"/>
<dbReference type="InterPro" id="IPR012318">
    <property type="entry name" value="HTH_CRP"/>
</dbReference>
<accession>A0A3G1I8Y9</accession>
<dbReference type="InterPro" id="IPR018490">
    <property type="entry name" value="cNMP-bd_dom_sf"/>
</dbReference>
<dbReference type="EMBL" id="KY033529">
    <property type="protein sequence ID" value="ART65408.1"/>
    <property type="molecule type" value="Genomic_DNA"/>
</dbReference>
<dbReference type="InterPro" id="IPR036390">
    <property type="entry name" value="WH_DNA-bd_sf"/>
</dbReference>
<dbReference type="RefSeq" id="YP_009390042.1">
    <property type="nucleotide sequence ID" value="NC_035231.1"/>
</dbReference>
<dbReference type="PROSITE" id="PS51063">
    <property type="entry name" value="HTH_CRP_2"/>
    <property type="match status" value="1"/>
</dbReference>
<keyword evidence="5" id="KW-0150">Chloroplast</keyword>
<dbReference type="AlphaFoldDB" id="A0A3G1I8Y9"/>
<keyword evidence="1" id="KW-0805">Transcription regulation</keyword>
<evidence type="ECO:0000256" key="1">
    <source>
        <dbReference type="ARBA" id="ARBA00023015"/>
    </source>
</evidence>
<dbReference type="GO" id="GO:0006355">
    <property type="term" value="P:regulation of DNA-templated transcription"/>
    <property type="evidence" value="ECO:0007669"/>
    <property type="project" value="InterPro"/>
</dbReference>
<name>A0A3G1I8Y9_9FLOR</name>
<evidence type="ECO:0000256" key="3">
    <source>
        <dbReference type="ARBA" id="ARBA00023163"/>
    </source>
</evidence>
<keyword evidence="2" id="KW-0238">DNA-binding</keyword>